<dbReference type="InterPro" id="IPR046200">
    <property type="entry name" value="DUF6233"/>
</dbReference>
<protein>
    <submittedName>
        <fullName evidence="1">DUF6233 domain-containing protein</fullName>
    </submittedName>
</protein>
<dbReference type="RefSeq" id="WP_353940174.1">
    <property type="nucleotide sequence ID" value="NZ_CP159534.1"/>
</dbReference>
<dbReference type="AlphaFoldDB" id="A0AAU8IKB7"/>
<accession>A0AAU8IKB7</accession>
<evidence type="ECO:0000313" key="1">
    <source>
        <dbReference type="EMBL" id="XCJ68488.1"/>
    </source>
</evidence>
<dbReference type="Pfam" id="PF19746">
    <property type="entry name" value="DUF6233"/>
    <property type="match status" value="1"/>
</dbReference>
<dbReference type="KEGG" id="stac:ABII15_00305"/>
<reference evidence="1" key="1">
    <citation type="submission" date="2024-06" db="EMBL/GenBank/DDBJ databases">
        <title>Streptomyces sp. strain HUAS MG91 genome sequences.</title>
        <authorList>
            <person name="Mo P."/>
        </authorList>
    </citation>
    <scope>NUCLEOTIDE SEQUENCE</scope>
    <source>
        <strain evidence="1">HUAS MG91</strain>
    </source>
</reference>
<gene>
    <name evidence="1" type="ORF">ABII15_00305</name>
</gene>
<dbReference type="EMBL" id="CP159534">
    <property type="protein sequence ID" value="XCJ68488.1"/>
    <property type="molecule type" value="Genomic_DNA"/>
</dbReference>
<proteinExistence type="predicted"/>
<sequence>MAHRWLGFTVEADRSGQGWTLHRGDCEFARSAEVVDAQEGRAALAGPAGAAARPCQVCNPLPALHNVPPPTDPYASA</sequence>
<name>A0AAU8IKB7_9ACTN</name>
<organism evidence="1">
    <name type="scientific">Streptomyces tabacisoli</name>
    <dbReference type="NCBI Taxonomy" id="3156398"/>
    <lineage>
        <taxon>Bacteria</taxon>
        <taxon>Bacillati</taxon>
        <taxon>Actinomycetota</taxon>
        <taxon>Actinomycetes</taxon>
        <taxon>Kitasatosporales</taxon>
        <taxon>Streptomycetaceae</taxon>
        <taxon>Streptomyces</taxon>
    </lineage>
</organism>